<evidence type="ECO:0000256" key="2">
    <source>
        <dbReference type="ARBA" id="ARBA00009543"/>
    </source>
</evidence>
<evidence type="ECO:0000256" key="3">
    <source>
        <dbReference type="ARBA" id="ARBA00021453"/>
    </source>
</evidence>
<evidence type="ECO:0000256" key="6">
    <source>
        <dbReference type="ARBA" id="ARBA00023163"/>
    </source>
</evidence>
<evidence type="ECO:0000256" key="8">
    <source>
        <dbReference type="ARBA" id="ARBA00081473"/>
    </source>
</evidence>
<dbReference type="FunFam" id="1.10.10.10:FF:000035">
    <property type="entry name" value="General transcription factor IIF subunit 2"/>
    <property type="match status" value="1"/>
</dbReference>
<keyword evidence="14" id="KW-1185">Reference proteome</keyword>
<dbReference type="Pfam" id="PF17683">
    <property type="entry name" value="TFIIF_beta_N"/>
    <property type="match status" value="1"/>
</dbReference>
<evidence type="ECO:0000256" key="4">
    <source>
        <dbReference type="ARBA" id="ARBA00023015"/>
    </source>
</evidence>
<reference evidence="13 14" key="1">
    <citation type="journal article" date="2018" name="IMA Fungus">
        <title>IMA Genome-F 10: Nine draft genome sequences of Claviceps purpurea s.lat., including C. arundinis, C. humidiphila, and C. cf. spartinae, pseudomolecules for the pitch canker pathogen Fusarium circinatum, draft genome of Davidsoniella eucalypti, Grosmannia galeiformis, Quambalaria eucalypti, and Teratosphaeria destructans.</title>
        <authorList>
            <person name="Wingfield B.D."/>
            <person name="Liu M."/>
            <person name="Nguyen H.D."/>
            <person name="Lane F.A."/>
            <person name="Morgan S.W."/>
            <person name="De Vos L."/>
            <person name="Wilken P.M."/>
            <person name="Duong T.A."/>
            <person name="Aylward J."/>
            <person name="Coetzee M.P."/>
            <person name="Dadej K."/>
            <person name="De Beer Z.W."/>
            <person name="Findlay W."/>
            <person name="Havenga M."/>
            <person name="Kolarik M."/>
            <person name="Menzies J.G."/>
            <person name="Naidoo K."/>
            <person name="Pochopski O."/>
            <person name="Shoukouhi P."/>
            <person name="Santana Q.C."/>
            <person name="Seifert K.A."/>
            <person name="Soal N."/>
            <person name="Steenkamp E.T."/>
            <person name="Tatham C.T."/>
            <person name="van der Nest M.A."/>
            <person name="Wingfield M.J."/>
        </authorList>
    </citation>
    <scope>NUCLEOTIDE SEQUENCE [LARGE SCALE GENOMIC DNA]</scope>
    <source>
        <strain evidence="13">CMW44962</strain>
    </source>
</reference>
<dbReference type="AlphaFoldDB" id="A0A9W7SQA4"/>
<dbReference type="OrthoDB" id="26094at2759"/>
<dbReference type="SUPFAM" id="SSF50916">
    <property type="entry name" value="Rap30/74 interaction domains"/>
    <property type="match status" value="1"/>
</dbReference>
<keyword evidence="5" id="KW-0238">DNA-binding</keyword>
<dbReference type="PANTHER" id="PTHR10445">
    <property type="entry name" value="GENERAL TRANSCRIPTION FACTOR IIF SUBUNIT 2"/>
    <property type="match status" value="1"/>
</dbReference>
<dbReference type="Proteomes" id="UP001138500">
    <property type="component" value="Unassembled WGS sequence"/>
</dbReference>
<protein>
    <recommendedName>
        <fullName evidence="3">Transcription initiation factor IIF subunit beta</fullName>
    </recommendedName>
    <alternativeName>
        <fullName evidence="9">TFIIF medium subunit</fullName>
    </alternativeName>
    <alternativeName>
        <fullName evidence="8">TFIIF-beta</fullName>
    </alternativeName>
</protein>
<evidence type="ECO:0000256" key="7">
    <source>
        <dbReference type="ARBA" id="ARBA00023242"/>
    </source>
</evidence>
<dbReference type="InterPro" id="IPR036390">
    <property type="entry name" value="WH_DNA-bd_sf"/>
</dbReference>
<evidence type="ECO:0000259" key="12">
    <source>
        <dbReference type="Pfam" id="PF17683"/>
    </source>
</evidence>
<reference evidence="13 14" key="2">
    <citation type="journal article" date="2021" name="Curr. Genet.">
        <title>Genetic response to nitrogen starvation in the aggressive Eucalyptus foliar pathogen Teratosphaeria destructans.</title>
        <authorList>
            <person name="Havenga M."/>
            <person name="Wingfield B.D."/>
            <person name="Wingfield M.J."/>
            <person name="Dreyer L.L."/>
            <person name="Roets F."/>
            <person name="Aylward J."/>
        </authorList>
    </citation>
    <scope>NUCLEOTIDE SEQUENCE [LARGE SCALE GENOMIC DNA]</scope>
    <source>
        <strain evidence="13">CMW44962</strain>
    </source>
</reference>
<keyword evidence="6" id="KW-0804">Transcription</keyword>
<dbReference type="Pfam" id="PF02270">
    <property type="entry name" value="TFIIF_beta"/>
    <property type="match status" value="1"/>
</dbReference>
<accession>A0A9W7SQA4</accession>
<evidence type="ECO:0000256" key="9">
    <source>
        <dbReference type="ARBA" id="ARBA00081863"/>
    </source>
</evidence>
<dbReference type="Gene3D" id="1.10.10.10">
    <property type="entry name" value="Winged helix-like DNA-binding domain superfamily/Winged helix DNA-binding domain"/>
    <property type="match status" value="1"/>
</dbReference>
<dbReference type="CDD" id="cd07980">
    <property type="entry name" value="TFIIF_beta"/>
    <property type="match status" value="1"/>
</dbReference>
<comment type="subcellular location">
    <subcellularLocation>
        <location evidence="1">Nucleus</location>
    </subcellularLocation>
</comment>
<dbReference type="GO" id="GO:0006367">
    <property type="term" value="P:transcription initiation at RNA polymerase II promoter"/>
    <property type="evidence" value="ECO:0007669"/>
    <property type="project" value="InterPro"/>
</dbReference>
<dbReference type="InterPro" id="IPR040504">
    <property type="entry name" value="TFIIF_beta_N"/>
</dbReference>
<keyword evidence="4" id="KW-0805">Transcription regulation</keyword>
<dbReference type="InterPro" id="IPR011039">
    <property type="entry name" value="TFIIF_interaction"/>
</dbReference>
<dbReference type="GO" id="GO:0005674">
    <property type="term" value="C:transcription factor TFIIF complex"/>
    <property type="evidence" value="ECO:0007669"/>
    <property type="project" value="InterPro"/>
</dbReference>
<feature type="domain" description="TFIIF beta subunit HTH" evidence="11">
    <location>
        <begin position="253"/>
        <end position="316"/>
    </location>
</feature>
<sequence>MAAVKPEIKVDEPDRTLADIDEFEEDTDLYIPDESAASWLVNIPRDVWQVWKDMYDQAPEGQRIQLGTMRVYHEKPGEENQPLKQKIQIRLRNDLPQHESVLKNYDVKLTSCGDSNVSVFSEKDLPGHRSMGGGRNRLQASKPTGIPTKNERYGKDGRVNYRTAIPKQTALAPQVRNEGKATPIEDAQYHEHIKKQWDAHVAPKSRVGFTAGIDKRLHPGLSSNLSTFNSFSLSSQPSKSKSKGGKVVRDKAVRMEWGELTHRLEDCFKEYKYWSMQSLRNRLHQPEAYIKEVLEPIAILVRSGDANNRWMLKPEYASMLADAKIDEEAKAESGEDFTATGDEMEEGEEEFEDVKMEGS</sequence>
<evidence type="ECO:0000313" key="13">
    <source>
        <dbReference type="EMBL" id="KAH9826697.1"/>
    </source>
</evidence>
<dbReference type="InterPro" id="IPR040450">
    <property type="entry name" value="TFIIF_beta_HTH"/>
</dbReference>
<comment type="similarity">
    <text evidence="2">Belongs to the TFIIF beta subunit family.</text>
</comment>
<name>A0A9W7SQA4_9PEZI</name>
<gene>
    <name evidence="13" type="ORF">Tdes44962_MAKER03401</name>
</gene>
<evidence type="ECO:0000259" key="11">
    <source>
        <dbReference type="Pfam" id="PF02270"/>
    </source>
</evidence>
<dbReference type="EMBL" id="RIBY02001967">
    <property type="protein sequence ID" value="KAH9826697.1"/>
    <property type="molecule type" value="Genomic_DNA"/>
</dbReference>
<feature type="domain" description="TFIIF beta subunit N-terminal" evidence="12">
    <location>
        <begin position="38"/>
        <end position="184"/>
    </location>
</feature>
<evidence type="ECO:0000256" key="1">
    <source>
        <dbReference type="ARBA" id="ARBA00004123"/>
    </source>
</evidence>
<evidence type="ECO:0000256" key="10">
    <source>
        <dbReference type="SAM" id="MobiDB-lite"/>
    </source>
</evidence>
<organism evidence="13 14">
    <name type="scientific">Teratosphaeria destructans</name>
    <dbReference type="NCBI Taxonomy" id="418781"/>
    <lineage>
        <taxon>Eukaryota</taxon>
        <taxon>Fungi</taxon>
        <taxon>Dikarya</taxon>
        <taxon>Ascomycota</taxon>
        <taxon>Pezizomycotina</taxon>
        <taxon>Dothideomycetes</taxon>
        <taxon>Dothideomycetidae</taxon>
        <taxon>Mycosphaerellales</taxon>
        <taxon>Teratosphaeriaceae</taxon>
        <taxon>Teratosphaeria</taxon>
    </lineage>
</organism>
<dbReference type="SUPFAM" id="SSF46785">
    <property type="entry name" value="Winged helix' DNA-binding domain"/>
    <property type="match status" value="1"/>
</dbReference>
<feature type="region of interest" description="Disordered" evidence="10">
    <location>
        <begin position="327"/>
        <end position="359"/>
    </location>
</feature>
<dbReference type="PANTHER" id="PTHR10445:SF0">
    <property type="entry name" value="GENERAL TRANSCRIPTION FACTOR IIF SUBUNIT 2"/>
    <property type="match status" value="1"/>
</dbReference>
<dbReference type="GO" id="GO:0003677">
    <property type="term" value="F:DNA binding"/>
    <property type="evidence" value="ECO:0007669"/>
    <property type="project" value="UniProtKB-KW"/>
</dbReference>
<dbReference type="InterPro" id="IPR036388">
    <property type="entry name" value="WH-like_DNA-bd_sf"/>
</dbReference>
<evidence type="ECO:0000313" key="14">
    <source>
        <dbReference type="Proteomes" id="UP001138500"/>
    </source>
</evidence>
<proteinExistence type="inferred from homology"/>
<dbReference type="InterPro" id="IPR003196">
    <property type="entry name" value="TFIIF_beta"/>
</dbReference>
<comment type="caution">
    <text evidence="13">The sequence shown here is derived from an EMBL/GenBank/DDBJ whole genome shotgun (WGS) entry which is preliminary data.</text>
</comment>
<keyword evidence="7" id="KW-0539">Nucleus</keyword>
<feature type="region of interest" description="Disordered" evidence="10">
    <location>
        <begin position="121"/>
        <end position="154"/>
    </location>
</feature>
<feature type="compositionally biased region" description="Acidic residues" evidence="10">
    <location>
        <begin position="342"/>
        <end position="352"/>
    </location>
</feature>
<evidence type="ECO:0000256" key="5">
    <source>
        <dbReference type="ARBA" id="ARBA00023125"/>
    </source>
</evidence>